<dbReference type="AlphaFoldDB" id="A0A378YTG8"/>
<dbReference type="STRING" id="1406858.GCA_000710895_06353"/>
<protein>
    <submittedName>
        <fullName evidence="7">Fatty acid metabolism regulator protein</fullName>
    </submittedName>
</protein>
<evidence type="ECO:0000256" key="5">
    <source>
        <dbReference type="SAM" id="MobiDB-lite"/>
    </source>
</evidence>
<keyword evidence="2 4" id="KW-0238">DNA-binding</keyword>
<dbReference type="Gene3D" id="1.10.357.10">
    <property type="entry name" value="Tetracycline Repressor, domain 2"/>
    <property type="match status" value="1"/>
</dbReference>
<dbReference type="GO" id="GO:0045892">
    <property type="term" value="P:negative regulation of DNA-templated transcription"/>
    <property type="evidence" value="ECO:0007669"/>
    <property type="project" value="UniProtKB-ARBA"/>
</dbReference>
<feature type="DNA-binding region" description="H-T-H motif" evidence="4">
    <location>
        <begin position="53"/>
        <end position="72"/>
    </location>
</feature>
<dbReference type="GO" id="GO:0000976">
    <property type="term" value="F:transcription cis-regulatory region binding"/>
    <property type="evidence" value="ECO:0007669"/>
    <property type="project" value="TreeGrafter"/>
</dbReference>
<organism evidence="7 8">
    <name type="scientific">Nocardia otitidiscaviarum</name>
    <dbReference type="NCBI Taxonomy" id="1823"/>
    <lineage>
        <taxon>Bacteria</taxon>
        <taxon>Bacillati</taxon>
        <taxon>Actinomycetota</taxon>
        <taxon>Actinomycetes</taxon>
        <taxon>Mycobacteriales</taxon>
        <taxon>Nocardiaceae</taxon>
        <taxon>Nocardia</taxon>
    </lineage>
</organism>
<proteinExistence type="predicted"/>
<dbReference type="PRINTS" id="PR00455">
    <property type="entry name" value="HTHTETR"/>
</dbReference>
<feature type="region of interest" description="Disordered" evidence="5">
    <location>
        <begin position="1"/>
        <end position="26"/>
    </location>
</feature>
<reference evidence="7 8" key="1">
    <citation type="submission" date="2018-06" db="EMBL/GenBank/DDBJ databases">
        <authorList>
            <consortium name="Pathogen Informatics"/>
            <person name="Doyle S."/>
        </authorList>
    </citation>
    <scope>NUCLEOTIDE SEQUENCE [LARGE SCALE GENOMIC DNA]</scope>
    <source>
        <strain evidence="7 8">NCTC1934</strain>
    </source>
</reference>
<dbReference type="PANTHER" id="PTHR30055:SF160">
    <property type="entry name" value="TRANSCRIPTIONAL REGULATORY PROTEIN (PROBABLY ASNC-FAMILY)-RELATED"/>
    <property type="match status" value="1"/>
</dbReference>
<dbReference type="InterPro" id="IPR009057">
    <property type="entry name" value="Homeodomain-like_sf"/>
</dbReference>
<dbReference type="InterPro" id="IPR001647">
    <property type="entry name" value="HTH_TetR"/>
</dbReference>
<keyword evidence="1" id="KW-0805">Transcription regulation</keyword>
<dbReference type="InterPro" id="IPR054129">
    <property type="entry name" value="DesT_TetR_C"/>
</dbReference>
<evidence type="ECO:0000259" key="6">
    <source>
        <dbReference type="PROSITE" id="PS50977"/>
    </source>
</evidence>
<evidence type="ECO:0000256" key="1">
    <source>
        <dbReference type="ARBA" id="ARBA00023015"/>
    </source>
</evidence>
<dbReference type="Proteomes" id="UP000255467">
    <property type="component" value="Unassembled WGS sequence"/>
</dbReference>
<accession>A0A378YTG8</accession>
<dbReference type="GO" id="GO:0003700">
    <property type="term" value="F:DNA-binding transcription factor activity"/>
    <property type="evidence" value="ECO:0007669"/>
    <property type="project" value="TreeGrafter"/>
</dbReference>
<evidence type="ECO:0000256" key="4">
    <source>
        <dbReference type="PROSITE-ProRule" id="PRU00335"/>
    </source>
</evidence>
<dbReference type="Pfam" id="PF21943">
    <property type="entry name" value="TetR_C_46"/>
    <property type="match status" value="1"/>
</dbReference>
<feature type="compositionally biased region" description="Basic and acidic residues" evidence="5">
    <location>
        <begin position="15"/>
        <end position="26"/>
    </location>
</feature>
<dbReference type="SUPFAM" id="SSF48498">
    <property type="entry name" value="Tetracyclin repressor-like, C-terminal domain"/>
    <property type="match status" value="1"/>
</dbReference>
<dbReference type="PANTHER" id="PTHR30055">
    <property type="entry name" value="HTH-TYPE TRANSCRIPTIONAL REGULATOR RUTR"/>
    <property type="match status" value="1"/>
</dbReference>
<dbReference type="InterPro" id="IPR050109">
    <property type="entry name" value="HTH-type_TetR-like_transc_reg"/>
</dbReference>
<dbReference type="SUPFAM" id="SSF46689">
    <property type="entry name" value="Homeodomain-like"/>
    <property type="match status" value="1"/>
</dbReference>
<dbReference type="FunFam" id="1.10.10.60:FF:000141">
    <property type="entry name" value="TetR family transcriptional regulator"/>
    <property type="match status" value="1"/>
</dbReference>
<evidence type="ECO:0000256" key="2">
    <source>
        <dbReference type="ARBA" id="ARBA00023125"/>
    </source>
</evidence>
<dbReference type="RefSeq" id="WP_081592920.1">
    <property type="nucleotide sequence ID" value="NZ_UGRY01000002.1"/>
</dbReference>
<keyword evidence="3" id="KW-0804">Transcription</keyword>
<dbReference type="Pfam" id="PF00440">
    <property type="entry name" value="TetR_N"/>
    <property type="match status" value="1"/>
</dbReference>
<dbReference type="InterPro" id="IPR036271">
    <property type="entry name" value="Tet_transcr_reg_TetR-rel_C_sf"/>
</dbReference>
<evidence type="ECO:0000313" key="7">
    <source>
        <dbReference type="EMBL" id="SUA80452.1"/>
    </source>
</evidence>
<evidence type="ECO:0000313" key="8">
    <source>
        <dbReference type="Proteomes" id="UP000255467"/>
    </source>
</evidence>
<evidence type="ECO:0000256" key="3">
    <source>
        <dbReference type="ARBA" id="ARBA00023163"/>
    </source>
</evidence>
<gene>
    <name evidence="7" type="primary">fadR_6</name>
    <name evidence="7" type="ORF">NCTC1934_04284</name>
</gene>
<sequence length="225" mass="24598">MTQSVSRECAGPPHVQDRPRLGADQRAERAAQRLRVLAAASGIFGRRGYHAAQMDEIADGAGISKPTVYKHFPSKIDLYLAVIQSRLDRLVDDIRSALTAPGDNRTRTRSAVAVYFDFIDSDPDGFRMVFETEVPSEPEVRVRVDHAIDNCVMAVAGLLTRDLGADVARVRVLAAGLVGICRFTARQWLDTDRPIPKSHAIDLTAKLCAQGLSGVPLIRPREAAN</sequence>
<name>A0A378YTG8_9NOCA</name>
<dbReference type="EMBL" id="UGRY01000002">
    <property type="protein sequence ID" value="SUA80452.1"/>
    <property type="molecule type" value="Genomic_DNA"/>
</dbReference>
<dbReference type="PROSITE" id="PS50977">
    <property type="entry name" value="HTH_TETR_2"/>
    <property type="match status" value="1"/>
</dbReference>
<keyword evidence="8" id="KW-1185">Reference proteome</keyword>
<feature type="domain" description="HTH tetR-type" evidence="6">
    <location>
        <begin position="30"/>
        <end position="90"/>
    </location>
</feature>
<dbReference type="OrthoDB" id="70491at2"/>